<evidence type="ECO:0000256" key="1">
    <source>
        <dbReference type="SAM" id="MobiDB-lite"/>
    </source>
</evidence>
<reference evidence="3 4" key="1">
    <citation type="journal article" date="2013" name="Curr. Biol.">
        <title>The Genome of the Foraminiferan Reticulomyxa filosa.</title>
        <authorList>
            <person name="Glockner G."/>
            <person name="Hulsmann N."/>
            <person name="Schleicher M."/>
            <person name="Noegel A.A."/>
            <person name="Eichinger L."/>
            <person name="Gallinger C."/>
            <person name="Pawlowski J."/>
            <person name="Sierra R."/>
            <person name="Euteneuer U."/>
            <person name="Pillet L."/>
            <person name="Moustafa A."/>
            <person name="Platzer M."/>
            <person name="Groth M."/>
            <person name="Szafranski K."/>
            <person name="Schliwa M."/>
        </authorList>
    </citation>
    <scope>NUCLEOTIDE SEQUENCE [LARGE SCALE GENOMIC DNA]</scope>
</reference>
<dbReference type="EMBL" id="ASPP01012006">
    <property type="protein sequence ID" value="ETO21035.1"/>
    <property type="molecule type" value="Genomic_DNA"/>
</dbReference>
<name>X6N426_RETFI</name>
<feature type="region of interest" description="Disordered" evidence="1">
    <location>
        <begin position="1"/>
        <end position="36"/>
    </location>
</feature>
<feature type="transmembrane region" description="Helical" evidence="2">
    <location>
        <begin position="792"/>
        <end position="812"/>
    </location>
</feature>
<evidence type="ECO:0000256" key="2">
    <source>
        <dbReference type="SAM" id="Phobius"/>
    </source>
</evidence>
<protein>
    <submittedName>
        <fullName evidence="3">Uncharacterized protein</fullName>
    </submittedName>
</protein>
<evidence type="ECO:0000313" key="4">
    <source>
        <dbReference type="Proteomes" id="UP000023152"/>
    </source>
</evidence>
<feature type="region of interest" description="Disordered" evidence="1">
    <location>
        <begin position="137"/>
        <end position="172"/>
    </location>
</feature>
<feature type="region of interest" description="Disordered" evidence="1">
    <location>
        <begin position="630"/>
        <end position="718"/>
    </location>
</feature>
<accession>X6N426</accession>
<feature type="region of interest" description="Disordered" evidence="1">
    <location>
        <begin position="316"/>
        <end position="356"/>
    </location>
</feature>
<keyword evidence="2" id="KW-0812">Transmembrane</keyword>
<dbReference type="AlphaFoldDB" id="X6N426"/>
<feature type="compositionally biased region" description="Polar residues" evidence="1">
    <location>
        <begin position="7"/>
        <end position="29"/>
    </location>
</feature>
<evidence type="ECO:0000313" key="3">
    <source>
        <dbReference type="EMBL" id="ETO21035.1"/>
    </source>
</evidence>
<dbReference type="Proteomes" id="UP000023152">
    <property type="component" value="Unassembled WGS sequence"/>
</dbReference>
<keyword evidence="2" id="KW-1133">Transmembrane helix</keyword>
<feature type="compositionally biased region" description="Basic and acidic residues" evidence="1">
    <location>
        <begin position="649"/>
        <end position="661"/>
    </location>
</feature>
<sequence length="862" mass="98648">MLEESISKTASKKTQPSRNKTQPVTNPTAQLAADHDEDKNAAESHIHTTKGLFDASNLCQPPRLGWKVEWFVCCCFLVYFFSSFCYFKRYIYTHVHSMFKLSNYLTIGIAINRLIVHIMSENHIELVRKLHGDSVTSKLKSEDTTQEKKKKKSADPNRSPFPKAESSSLSVMDLKEQADQERKHDTINMNSTYGDLKFLSSEDMKFLSDCRLRPGRAIHTIAIGDKFMYGHERLWQSTVKQDKHIKPLVMAVFSDFSFGMINLEPGESVWNTKIGKRAEQFVSIQMRDMDILADTNLKQMLQEELKSTLSATIQELREQHKEENEEGSLNEPHVETAAATDSKSKDTKTTTTTTTTAADDSPYMTLVVSSRHFKPHTFISNFVFSLATPFAGFQGDAMAVLNFQLTRRLPPPSRILGSMTDIHIKPLSIYLDPFLVFHIVKFFVGNGVLKAYQMQTQNTYTTSTAVRQRFANRYQIDSIKIVIPLNESSKVTTEIHGLRASSHDKLDESVQFRGLVDLCNLSSFGKQSLKALGLNEEFIERMQKEKDTYMKNQIAKGFLASHEQKLLDNSPTSFSFFRAQDVYPWEFHISHLQFASQLTLGDLKFFKEGELLQLPLPALYNKLKGELQKHQEEKAQEAANDSKQTTPKPKTDEFSKSKFAKEQPQAADRSLPQKTKSSNPTPHENSVSYSEDESTWSPKATTPLLSHTKPDTNITSDSNNDAEFRMTVYSHLDKASFKLTRDGIPYLDGKSVGQQALVQYWMGKATKMQIHLFGKQFNLDTSPFGRWYKKDVVMRFSRVWIYFFLFFFYFAINVQTQKKKKKDNSGHMWSEILNDQHEDVLELSYPHSYSHIVGIAYIVCLF</sequence>
<keyword evidence="4" id="KW-1185">Reference proteome</keyword>
<proteinExistence type="predicted"/>
<gene>
    <name evidence="3" type="ORF">RFI_16169</name>
</gene>
<feature type="compositionally biased region" description="Polar residues" evidence="1">
    <location>
        <begin position="639"/>
        <end position="648"/>
    </location>
</feature>
<keyword evidence="2" id="KW-0472">Membrane</keyword>
<feature type="compositionally biased region" description="Polar residues" evidence="1">
    <location>
        <begin position="672"/>
        <end position="718"/>
    </location>
</feature>
<organism evidence="3 4">
    <name type="scientific">Reticulomyxa filosa</name>
    <dbReference type="NCBI Taxonomy" id="46433"/>
    <lineage>
        <taxon>Eukaryota</taxon>
        <taxon>Sar</taxon>
        <taxon>Rhizaria</taxon>
        <taxon>Retaria</taxon>
        <taxon>Foraminifera</taxon>
        <taxon>Monothalamids</taxon>
        <taxon>Reticulomyxidae</taxon>
        <taxon>Reticulomyxa</taxon>
    </lineage>
</organism>
<comment type="caution">
    <text evidence="3">The sequence shown here is derived from an EMBL/GenBank/DDBJ whole genome shotgun (WGS) entry which is preliminary data.</text>
</comment>